<feature type="domain" description="Lon N-terminal" evidence="16">
    <location>
        <begin position="6"/>
        <end position="217"/>
    </location>
</feature>
<dbReference type="InterPro" id="IPR003959">
    <property type="entry name" value="ATPase_AAA_core"/>
</dbReference>
<dbReference type="Gene3D" id="3.30.230.10">
    <property type="match status" value="1"/>
</dbReference>
<evidence type="ECO:0000313" key="17">
    <source>
        <dbReference type="EMBL" id="KIY64783.1"/>
    </source>
</evidence>
<keyword evidence="3 8" id="KW-0378">Hydrolase</keyword>
<reference evidence="17 18" key="1">
    <citation type="journal article" date="2015" name="Fungal Genet. Biol.">
        <title>Evolution of novel wood decay mechanisms in Agaricales revealed by the genome sequences of Fistulina hepatica and Cylindrobasidium torrendii.</title>
        <authorList>
            <person name="Floudas D."/>
            <person name="Held B.W."/>
            <person name="Riley R."/>
            <person name="Nagy L.G."/>
            <person name="Koehler G."/>
            <person name="Ransdell A.S."/>
            <person name="Younus H."/>
            <person name="Chow J."/>
            <person name="Chiniquy J."/>
            <person name="Lipzen A."/>
            <person name="Tritt A."/>
            <person name="Sun H."/>
            <person name="Haridas S."/>
            <person name="LaButti K."/>
            <person name="Ohm R.A."/>
            <person name="Kues U."/>
            <person name="Blanchette R.A."/>
            <person name="Grigoriev I.V."/>
            <person name="Minto R.E."/>
            <person name="Hibbett D.S."/>
        </authorList>
    </citation>
    <scope>NUCLEOTIDE SEQUENCE [LARGE SCALE GENOMIC DNA]</scope>
    <source>
        <strain evidence="17 18">FP15055 ss-10</strain>
    </source>
</reference>
<dbReference type="InterPro" id="IPR027417">
    <property type="entry name" value="P-loop_NTPase"/>
</dbReference>
<feature type="domain" description="Lon proteolytic" evidence="15">
    <location>
        <begin position="694"/>
        <end position="883"/>
    </location>
</feature>
<comment type="similarity">
    <text evidence="8 11 12">Belongs to the peptidase S16 family.</text>
</comment>
<gene>
    <name evidence="17" type="ORF">CYLTODRAFT_492849</name>
</gene>
<dbReference type="PRINTS" id="PR00830">
    <property type="entry name" value="ENDOLAPTASE"/>
</dbReference>
<evidence type="ECO:0000256" key="3">
    <source>
        <dbReference type="ARBA" id="ARBA00022801"/>
    </source>
</evidence>
<dbReference type="PROSITE" id="PS01046">
    <property type="entry name" value="LON_SER"/>
    <property type="match status" value="1"/>
</dbReference>
<dbReference type="InterPro" id="IPR008269">
    <property type="entry name" value="Lon_proteolytic"/>
</dbReference>
<evidence type="ECO:0000256" key="1">
    <source>
        <dbReference type="ARBA" id="ARBA00022670"/>
    </source>
</evidence>
<dbReference type="PROSITE" id="PS51786">
    <property type="entry name" value="LON_PROTEOLYTIC"/>
    <property type="match status" value="1"/>
</dbReference>
<feature type="region of interest" description="Disordered" evidence="14">
    <location>
        <begin position="259"/>
        <end position="281"/>
    </location>
</feature>
<evidence type="ECO:0000256" key="7">
    <source>
        <dbReference type="ARBA" id="ARBA00050665"/>
    </source>
</evidence>
<keyword evidence="5 8" id="KW-0067">ATP-binding</keyword>
<keyword evidence="6" id="KW-0576">Peroxisome</keyword>
<feature type="active site" evidence="9 11">
    <location>
        <position position="831"/>
    </location>
</feature>
<evidence type="ECO:0000256" key="2">
    <source>
        <dbReference type="ARBA" id="ARBA00022741"/>
    </source>
</evidence>
<evidence type="ECO:0000256" key="8">
    <source>
        <dbReference type="PIRNR" id="PIRNR001174"/>
    </source>
</evidence>
<dbReference type="SUPFAM" id="SSF54211">
    <property type="entry name" value="Ribosomal protein S5 domain 2-like"/>
    <property type="match status" value="1"/>
</dbReference>
<dbReference type="InterPro" id="IPR020568">
    <property type="entry name" value="Ribosomal_Su5_D2-typ_SF"/>
</dbReference>
<dbReference type="FunFam" id="3.40.50.300:FF:000021">
    <property type="entry name" value="Lon protease homolog"/>
    <property type="match status" value="1"/>
</dbReference>
<dbReference type="InterPro" id="IPR027065">
    <property type="entry name" value="Lon_Prtase"/>
</dbReference>
<evidence type="ECO:0000256" key="5">
    <source>
        <dbReference type="ARBA" id="ARBA00022840"/>
    </source>
</evidence>
<dbReference type="GO" id="GO:0030163">
    <property type="term" value="P:protein catabolic process"/>
    <property type="evidence" value="ECO:0007669"/>
    <property type="project" value="InterPro"/>
</dbReference>
<dbReference type="SMART" id="SM00382">
    <property type="entry name" value="AAA"/>
    <property type="match status" value="1"/>
</dbReference>
<evidence type="ECO:0000259" key="15">
    <source>
        <dbReference type="PROSITE" id="PS51786"/>
    </source>
</evidence>
<dbReference type="InterPro" id="IPR003111">
    <property type="entry name" value="Lon_prtase_N"/>
</dbReference>
<dbReference type="InterPro" id="IPR015947">
    <property type="entry name" value="PUA-like_sf"/>
</dbReference>
<dbReference type="Pfam" id="PF00004">
    <property type="entry name" value="AAA"/>
    <property type="match status" value="1"/>
</dbReference>
<evidence type="ECO:0000256" key="9">
    <source>
        <dbReference type="PIRSR" id="PIRSR001174-1"/>
    </source>
</evidence>
<dbReference type="PROSITE" id="PS51787">
    <property type="entry name" value="LON_N"/>
    <property type="match status" value="1"/>
</dbReference>
<evidence type="ECO:0000256" key="12">
    <source>
        <dbReference type="RuleBase" id="RU000591"/>
    </source>
</evidence>
<dbReference type="InterPro" id="IPR003593">
    <property type="entry name" value="AAA+_ATPase"/>
</dbReference>
<evidence type="ECO:0000256" key="11">
    <source>
        <dbReference type="PROSITE-ProRule" id="PRU01122"/>
    </source>
</evidence>
<dbReference type="PANTHER" id="PTHR10046">
    <property type="entry name" value="ATP DEPENDENT LON PROTEASE FAMILY MEMBER"/>
    <property type="match status" value="1"/>
</dbReference>
<dbReference type="GO" id="GO:0004176">
    <property type="term" value="F:ATP-dependent peptidase activity"/>
    <property type="evidence" value="ECO:0007669"/>
    <property type="project" value="UniProtKB-UniRule"/>
</dbReference>
<dbReference type="Pfam" id="PF05362">
    <property type="entry name" value="Lon_C"/>
    <property type="match status" value="1"/>
</dbReference>
<evidence type="ECO:0000259" key="16">
    <source>
        <dbReference type="PROSITE" id="PS51787"/>
    </source>
</evidence>
<organism evidence="17 18">
    <name type="scientific">Cylindrobasidium torrendii FP15055 ss-10</name>
    <dbReference type="NCBI Taxonomy" id="1314674"/>
    <lineage>
        <taxon>Eukaryota</taxon>
        <taxon>Fungi</taxon>
        <taxon>Dikarya</taxon>
        <taxon>Basidiomycota</taxon>
        <taxon>Agaricomycotina</taxon>
        <taxon>Agaricomycetes</taxon>
        <taxon>Agaricomycetidae</taxon>
        <taxon>Agaricales</taxon>
        <taxon>Marasmiineae</taxon>
        <taxon>Physalacriaceae</taxon>
        <taxon>Cylindrobasidium</taxon>
    </lineage>
</organism>
<dbReference type="SUPFAM" id="SSF52540">
    <property type="entry name" value="P-loop containing nucleoside triphosphate hydrolases"/>
    <property type="match status" value="1"/>
</dbReference>
<dbReference type="InterPro" id="IPR054594">
    <property type="entry name" value="Lon_lid"/>
</dbReference>
<dbReference type="GO" id="GO:0016887">
    <property type="term" value="F:ATP hydrolysis activity"/>
    <property type="evidence" value="ECO:0007669"/>
    <property type="project" value="InterPro"/>
</dbReference>
<dbReference type="STRING" id="1314674.A0A0D7B2G1"/>
<name>A0A0D7B2G1_9AGAR</name>
<dbReference type="FunFam" id="1.10.8.60:FF:000091">
    <property type="entry name" value="Lon protease homolog 2, peroxisomal"/>
    <property type="match status" value="1"/>
</dbReference>
<evidence type="ECO:0000313" key="18">
    <source>
        <dbReference type="Proteomes" id="UP000054007"/>
    </source>
</evidence>
<dbReference type="GO" id="GO:0004252">
    <property type="term" value="F:serine-type endopeptidase activity"/>
    <property type="evidence" value="ECO:0007669"/>
    <property type="project" value="UniProtKB-UniRule"/>
</dbReference>
<keyword evidence="4 8" id="KW-0720">Serine protease</keyword>
<sequence length="899" mass="98314">MATSKLPVLALPHPLILLPASRFTMALSKEQGEAIMALIEQSDALPVVAAVPITNAPSATSPPKYAEWGTATRILRLVKPPARNPRQPFLVSLHGLTRVHLTSPFAPVADGPVLPVHEIEYPPTERIPTHDIVEKFKSASLRLLDRLAKDAVQSSRKEGFIKISNMLDDITDARAPWMADVLSGTINGDYDDKLAILSTADAEARLNLATEIFLKQASISEVSKKIASAVDESLSKQQKEFFLRQQLAAIQRELQALNSNGVRGNTSPGSEAPSELDDDEQHDADDLADLKRKIEAMDVGSEERKMGVREWRRLKRIPQGSVENGVIRNYLEWLTSVPWASVSADSPLKDKSFLANARSQLDKDHFGLEKIKKRLVEYLAVVRLREMSSDSVSDEKAVVPYQATDAKAVVPYQQSVTPAPAPAKKNLRGPILLFVGPPGVGKTSLGHSIAKALDKPFQRISLGGVRDEAEIRGHRRTYVASGPGLIVQAMRKAGRKDFVLLLDEIDKVGQSNFHGDPSAALLEVLDPEQNHAFMDHYLNVPVDLSQILFICTSNSLETMSGPLLDRCEIIQLSGYTYDEKAHIARRFLLPKQIASNGLKEENVNITEPALLNVVTHYTREAGVRSLERAIGAVVRFKAVEYADYLDEQAEGRASTLMITDGSEEGISYSPVVEEGDLEKILGISRWEGEERDRVETRGVVFGLVVMGQGEGGVMPVETMVVPGTGNLKVTGSLGDVIKESSQLALSWVKRHAYDMGLTNSRSIDVLKNENIDIHLHLPAGATKKDGPSAGVAMTLAFVSLLTGALVPANIAMTGEITLRGLVTPVGGIKEKVLGAHRAQITKVILPYANRKDVEHDVAPEIRNEMEFVFVKTVREALDAAFGSATLAWRREALMVESRL</sequence>
<dbReference type="InterPro" id="IPR014721">
    <property type="entry name" value="Ribsml_uS5_D2-typ_fold_subgr"/>
</dbReference>
<dbReference type="EMBL" id="KN880619">
    <property type="protein sequence ID" value="KIY64783.1"/>
    <property type="molecule type" value="Genomic_DNA"/>
</dbReference>
<dbReference type="EC" id="3.4.21.-" evidence="8 13"/>
<evidence type="ECO:0000256" key="4">
    <source>
        <dbReference type="ARBA" id="ARBA00022825"/>
    </source>
</evidence>
<keyword evidence="18" id="KW-1185">Reference proteome</keyword>
<protein>
    <recommendedName>
        <fullName evidence="8 13">Lon protease homolog</fullName>
        <ecNumber evidence="8 13">3.4.21.-</ecNumber>
    </recommendedName>
</protein>
<dbReference type="AlphaFoldDB" id="A0A0D7B2G1"/>
<evidence type="ECO:0000256" key="6">
    <source>
        <dbReference type="ARBA" id="ARBA00023140"/>
    </source>
</evidence>
<evidence type="ECO:0000256" key="13">
    <source>
        <dbReference type="RuleBase" id="RU000592"/>
    </source>
</evidence>
<evidence type="ECO:0000256" key="10">
    <source>
        <dbReference type="PIRSR" id="PIRSR001174-2"/>
    </source>
</evidence>
<dbReference type="Gene3D" id="1.10.8.60">
    <property type="match status" value="1"/>
</dbReference>
<dbReference type="OrthoDB" id="2411602at2759"/>
<feature type="binding site" evidence="10">
    <location>
        <begin position="436"/>
        <end position="443"/>
    </location>
    <ligand>
        <name>ATP</name>
        <dbReference type="ChEBI" id="CHEBI:30616"/>
    </ligand>
</feature>
<dbReference type="PIRSF" id="PIRSF001174">
    <property type="entry name" value="Lon_proteas"/>
    <property type="match status" value="1"/>
</dbReference>
<dbReference type="CDD" id="cd19500">
    <property type="entry name" value="RecA-like_Lon"/>
    <property type="match status" value="1"/>
</dbReference>
<dbReference type="Gene3D" id="1.20.58.1480">
    <property type="match status" value="1"/>
</dbReference>
<dbReference type="NCBIfam" id="TIGR00763">
    <property type="entry name" value="lon"/>
    <property type="match status" value="1"/>
</dbReference>
<dbReference type="Pfam" id="PF22667">
    <property type="entry name" value="Lon_lid"/>
    <property type="match status" value="1"/>
</dbReference>
<dbReference type="InterPro" id="IPR004815">
    <property type="entry name" value="Lon_bac/euk-typ"/>
</dbReference>
<dbReference type="GO" id="GO:0006508">
    <property type="term" value="P:proteolysis"/>
    <property type="evidence" value="ECO:0007669"/>
    <property type="project" value="UniProtKB-KW"/>
</dbReference>
<dbReference type="SUPFAM" id="SSF88697">
    <property type="entry name" value="PUA domain-like"/>
    <property type="match status" value="1"/>
</dbReference>
<keyword evidence="2 8" id="KW-0547">Nucleotide-binding</keyword>
<accession>A0A0D7B2G1</accession>
<dbReference type="Gene3D" id="3.40.50.300">
    <property type="entry name" value="P-loop containing nucleotide triphosphate hydrolases"/>
    <property type="match status" value="1"/>
</dbReference>
<dbReference type="GO" id="GO:0005524">
    <property type="term" value="F:ATP binding"/>
    <property type="evidence" value="ECO:0007669"/>
    <property type="project" value="UniProtKB-KW"/>
</dbReference>
<feature type="active site" evidence="9 11">
    <location>
        <position position="788"/>
    </location>
</feature>
<feature type="compositionally biased region" description="Polar residues" evidence="14">
    <location>
        <begin position="259"/>
        <end position="269"/>
    </location>
</feature>
<evidence type="ECO:0000256" key="14">
    <source>
        <dbReference type="SAM" id="MobiDB-lite"/>
    </source>
</evidence>
<keyword evidence="1 8" id="KW-0645">Protease</keyword>
<dbReference type="Pfam" id="PF02190">
    <property type="entry name" value="LON_substr_bdg"/>
    <property type="match status" value="1"/>
</dbReference>
<dbReference type="InterPro" id="IPR008268">
    <property type="entry name" value="Peptidase_S16_AS"/>
</dbReference>
<comment type="catalytic activity">
    <reaction evidence="7">
        <text>Hydrolysis of proteins in presence of ATP.</text>
        <dbReference type="EC" id="3.4.21.53"/>
    </reaction>
</comment>
<proteinExistence type="inferred from homology"/>
<dbReference type="Proteomes" id="UP000054007">
    <property type="component" value="Unassembled WGS sequence"/>
</dbReference>
<dbReference type="Gene3D" id="1.20.5.5270">
    <property type="match status" value="1"/>
</dbReference>